<keyword evidence="2" id="KW-1185">Reference proteome</keyword>
<dbReference type="STRING" id="1028.SAMN05661096_03779"/>
<dbReference type="OrthoDB" id="978101at2"/>
<gene>
    <name evidence="1" type="ORF">SAMN05661096_03779</name>
</gene>
<accession>A0A1X7LEE2</accession>
<dbReference type="RefSeq" id="WP_085518908.1">
    <property type="nucleotide sequence ID" value="NZ_FXAW01000010.1"/>
</dbReference>
<proteinExistence type="predicted"/>
<organism evidence="1 2">
    <name type="scientific">Marivirga sericea</name>
    <dbReference type="NCBI Taxonomy" id="1028"/>
    <lineage>
        <taxon>Bacteria</taxon>
        <taxon>Pseudomonadati</taxon>
        <taxon>Bacteroidota</taxon>
        <taxon>Cytophagia</taxon>
        <taxon>Cytophagales</taxon>
        <taxon>Marivirgaceae</taxon>
        <taxon>Marivirga</taxon>
    </lineage>
</organism>
<dbReference type="EMBL" id="FXAW01000010">
    <property type="protein sequence ID" value="SMG51539.1"/>
    <property type="molecule type" value="Genomic_DNA"/>
</dbReference>
<dbReference type="Proteomes" id="UP000193804">
    <property type="component" value="Unassembled WGS sequence"/>
</dbReference>
<evidence type="ECO:0000313" key="1">
    <source>
        <dbReference type="EMBL" id="SMG51539.1"/>
    </source>
</evidence>
<sequence length="263" mass="30909">MKKAVKRIFAGTLLMGLVSISGLATIIFFPEPLFANKIEHKQFNVYSNEKIDDKIKSLLDDALNLIKESELYDEGYKYDIFLANKSFFNNIDGKFLGHGPSARATDNNIIIKVEVDIQRNLFFPTFYQKCEGNLTYLIAHEIVHCLQDYEYGKWKFNPFRHPEFWKLEGYPEYVSRREMLLDRDYSLTKEIDRYIDLESKSADIWIAIDEGGCKAPNYYYKSRLMTEYLIDIKSFSYDMIISDTSSENAIYAEMLNWRESINR</sequence>
<protein>
    <submittedName>
        <fullName evidence="1">Uncharacterized protein</fullName>
    </submittedName>
</protein>
<evidence type="ECO:0000313" key="2">
    <source>
        <dbReference type="Proteomes" id="UP000193804"/>
    </source>
</evidence>
<name>A0A1X7LEE2_9BACT</name>
<dbReference type="AlphaFoldDB" id="A0A1X7LEE2"/>
<reference evidence="2" key="1">
    <citation type="submission" date="2017-04" db="EMBL/GenBank/DDBJ databases">
        <authorList>
            <person name="Varghese N."/>
            <person name="Submissions S."/>
        </authorList>
    </citation>
    <scope>NUCLEOTIDE SEQUENCE [LARGE SCALE GENOMIC DNA]</scope>
    <source>
        <strain evidence="2">DSM 4125</strain>
    </source>
</reference>